<protein>
    <submittedName>
        <fullName evidence="3">DUF4398 domain-containing protein</fullName>
    </submittedName>
</protein>
<gene>
    <name evidence="3" type="ORF">SCD92_17375</name>
</gene>
<sequence length="118" mass="13026">MKQVLALLSSLAFVIVVTGCASGVAKPDSMLAQAQSRIEQARSVDADRHAPVIFRDAQKNYEMANDLIAQEEYEKARDYLERSISDANLAIATSNAEKSSRASKQVQDNLRALEREVK</sequence>
<comment type="caution">
    <text evidence="3">The sequence shown here is derived from an EMBL/GenBank/DDBJ whole genome shotgun (WGS) entry which is preliminary data.</text>
</comment>
<accession>A0ABU4S5I2</accession>
<feature type="compositionally biased region" description="Polar residues" evidence="1">
    <location>
        <begin position="94"/>
        <end position="108"/>
    </location>
</feature>
<evidence type="ECO:0000259" key="2">
    <source>
        <dbReference type="Pfam" id="PF14346"/>
    </source>
</evidence>
<reference evidence="3 4" key="1">
    <citation type="submission" date="2023-11" db="EMBL/GenBank/DDBJ databases">
        <title>Gilvimarinus fulvus sp. nov., isolated from the surface of Kelp.</title>
        <authorList>
            <person name="Sun Y.Y."/>
            <person name="Gong Y."/>
            <person name="Du Z.J."/>
        </authorList>
    </citation>
    <scope>NUCLEOTIDE SEQUENCE [LARGE SCALE GENOMIC DNA]</scope>
    <source>
        <strain evidence="3 4">SDUM040013</strain>
    </source>
</reference>
<feature type="domain" description="DUF4398" evidence="2">
    <location>
        <begin position="31"/>
        <end position="105"/>
    </location>
</feature>
<dbReference type="Gene3D" id="1.20.1270.390">
    <property type="match status" value="1"/>
</dbReference>
<organism evidence="3 4">
    <name type="scientific">Gilvimarinus gilvus</name>
    <dbReference type="NCBI Taxonomy" id="3058038"/>
    <lineage>
        <taxon>Bacteria</taxon>
        <taxon>Pseudomonadati</taxon>
        <taxon>Pseudomonadota</taxon>
        <taxon>Gammaproteobacteria</taxon>
        <taxon>Cellvibrionales</taxon>
        <taxon>Cellvibrionaceae</taxon>
        <taxon>Gilvimarinus</taxon>
    </lineage>
</organism>
<dbReference type="EMBL" id="JAXAFO010000041">
    <property type="protein sequence ID" value="MDX6851153.1"/>
    <property type="molecule type" value="Genomic_DNA"/>
</dbReference>
<proteinExistence type="predicted"/>
<evidence type="ECO:0000313" key="4">
    <source>
        <dbReference type="Proteomes" id="UP001273505"/>
    </source>
</evidence>
<dbReference type="PROSITE" id="PS51257">
    <property type="entry name" value="PROKAR_LIPOPROTEIN"/>
    <property type="match status" value="1"/>
</dbReference>
<evidence type="ECO:0000256" key="1">
    <source>
        <dbReference type="SAM" id="MobiDB-lite"/>
    </source>
</evidence>
<dbReference type="RefSeq" id="WP_302722082.1">
    <property type="nucleotide sequence ID" value="NZ_JAULRU010000428.1"/>
</dbReference>
<dbReference type="Proteomes" id="UP001273505">
    <property type="component" value="Unassembled WGS sequence"/>
</dbReference>
<feature type="region of interest" description="Disordered" evidence="1">
    <location>
        <begin position="94"/>
        <end position="118"/>
    </location>
</feature>
<name>A0ABU4S5I2_9GAMM</name>
<dbReference type="Pfam" id="PF14346">
    <property type="entry name" value="DUF4398"/>
    <property type="match status" value="1"/>
</dbReference>
<evidence type="ECO:0000313" key="3">
    <source>
        <dbReference type="EMBL" id="MDX6851153.1"/>
    </source>
</evidence>
<keyword evidence="4" id="KW-1185">Reference proteome</keyword>
<dbReference type="InterPro" id="IPR025511">
    <property type="entry name" value="DUF4398"/>
</dbReference>